<evidence type="ECO:0000256" key="4">
    <source>
        <dbReference type="RuleBase" id="RU004003"/>
    </source>
</evidence>
<dbReference type="OrthoDB" id="6638496at2"/>
<dbReference type="PROSITE" id="PS51257">
    <property type="entry name" value="PROKAR_LIPOPROTEIN"/>
    <property type="match status" value="1"/>
</dbReference>
<comment type="similarity">
    <text evidence="4">Belongs to the bacterial secretin family.</text>
</comment>
<name>A0A3M6QYR2_9BURK</name>
<gene>
    <name evidence="8" type="ORF">D8I35_03305</name>
</gene>
<dbReference type="Pfam" id="PF00263">
    <property type="entry name" value="Secretin"/>
    <property type="match status" value="1"/>
</dbReference>
<evidence type="ECO:0000256" key="1">
    <source>
        <dbReference type="ARBA" id="ARBA00004370"/>
    </source>
</evidence>
<evidence type="ECO:0000256" key="6">
    <source>
        <dbReference type="SAM" id="SignalP"/>
    </source>
</evidence>
<evidence type="ECO:0000313" key="9">
    <source>
        <dbReference type="Proteomes" id="UP000278006"/>
    </source>
</evidence>
<feature type="compositionally biased region" description="Low complexity" evidence="5">
    <location>
        <begin position="259"/>
        <end position="282"/>
    </location>
</feature>
<proteinExistence type="inferred from homology"/>
<comment type="subcellular location">
    <subcellularLocation>
        <location evidence="1">Membrane</location>
    </subcellularLocation>
</comment>
<dbReference type="PANTHER" id="PTHR30332:SF24">
    <property type="entry name" value="SECRETIN GSPD-RELATED"/>
    <property type="match status" value="1"/>
</dbReference>
<evidence type="ECO:0000256" key="2">
    <source>
        <dbReference type="ARBA" id="ARBA00022729"/>
    </source>
</evidence>
<feature type="domain" description="Type II/III secretion system secretin-like" evidence="7">
    <location>
        <begin position="445"/>
        <end position="601"/>
    </location>
</feature>
<dbReference type="InterPro" id="IPR050810">
    <property type="entry name" value="Bact_Secretion_Sys_Channel"/>
</dbReference>
<evidence type="ECO:0000256" key="3">
    <source>
        <dbReference type="ARBA" id="ARBA00023136"/>
    </source>
</evidence>
<dbReference type="InterPro" id="IPR004846">
    <property type="entry name" value="T2SS/T3SS_dom"/>
</dbReference>
<feature type="region of interest" description="Disordered" evidence="5">
    <location>
        <begin position="259"/>
        <end position="284"/>
    </location>
</feature>
<keyword evidence="2 6" id="KW-0732">Signal</keyword>
<dbReference type="GO" id="GO:0016020">
    <property type="term" value="C:membrane"/>
    <property type="evidence" value="ECO:0007669"/>
    <property type="project" value="UniProtKB-SubCell"/>
</dbReference>
<feature type="signal peptide" evidence="6">
    <location>
        <begin position="1"/>
        <end position="21"/>
    </location>
</feature>
<dbReference type="GO" id="GO:0009306">
    <property type="term" value="P:protein secretion"/>
    <property type="evidence" value="ECO:0007669"/>
    <property type="project" value="InterPro"/>
</dbReference>
<evidence type="ECO:0000313" key="8">
    <source>
        <dbReference type="EMBL" id="RMX08157.1"/>
    </source>
</evidence>
<comment type="caution">
    <text evidence="8">The sequence shown here is derived from an EMBL/GenBank/DDBJ whole genome shotgun (WGS) entry which is preliminary data.</text>
</comment>
<feature type="chain" id="PRO_5018035983" description="Type II/III secretion system secretin-like domain-containing protein" evidence="6">
    <location>
        <begin position="22"/>
        <end position="603"/>
    </location>
</feature>
<dbReference type="Proteomes" id="UP000278006">
    <property type="component" value="Unassembled WGS sequence"/>
</dbReference>
<keyword evidence="3" id="KW-0472">Membrane</keyword>
<dbReference type="GO" id="GO:0015627">
    <property type="term" value="C:type II protein secretion system complex"/>
    <property type="evidence" value="ECO:0007669"/>
    <property type="project" value="TreeGrafter"/>
</dbReference>
<organism evidence="8 9">
    <name type="scientific">Corticibacter populi</name>
    <dbReference type="NCBI Taxonomy" id="1550736"/>
    <lineage>
        <taxon>Bacteria</taxon>
        <taxon>Pseudomonadati</taxon>
        <taxon>Pseudomonadota</taxon>
        <taxon>Betaproteobacteria</taxon>
        <taxon>Burkholderiales</taxon>
        <taxon>Comamonadaceae</taxon>
        <taxon>Corticibacter</taxon>
    </lineage>
</organism>
<dbReference type="EMBL" id="RDQO01000001">
    <property type="protein sequence ID" value="RMX08157.1"/>
    <property type="molecule type" value="Genomic_DNA"/>
</dbReference>
<sequence length="603" mass="63439">MTAPRKTLTALVVTAMLSGCASTVSHQADADYERGAAVSAGVSNDLAQRVDDSTHGSKAHTDALAAQQASPAVTRRASRPWIGARFAEVQSDEVLPPVFYEDFSLRFEDVATGGRVPLAVVAERLTRITGVPVRINPDVYELPGGRQDASAVAQRSSVVARANQPAGALPAPLAGIDADLDVDATAFALSNATAAAHAVTSLSAIEMRFDGPLQVFVESLSNRLGLSTSFREGVLYFQRYVTETFELATFGGSQDYQMSLSGGTESGASSSESGASTTSNSTFEVSERGSVEAFGSFFKALEGMLQTAPGSTVSVNQGTGRFAVTTTKDVMSRVRQIAKAENEALQRQVRIQFDIYSVTSTRGDQLGIDWNAVINSLSSKWNATIASPTSLASDAAGSVGLSILSLDAGGNPNSGTVARWGGSSAVIQALNEVGSSVQHRPLEMLALNRQWARKTNLNDRYYVSETTPSVSGLGGGSASVGMKTDNVTTGDKFVVQPAILDNGTVLLKFGVSLTNLVDMFEVTAGSGETLQRVQNPEVSGTDDQATVRLKAGQVLVLTGMGRYKSSSNDRRLAEGLSLLAGGSRSAAREREEFLIVVRPVITQ</sequence>
<dbReference type="AlphaFoldDB" id="A0A3M6QYR2"/>
<protein>
    <recommendedName>
        <fullName evidence="7">Type II/III secretion system secretin-like domain-containing protein</fullName>
    </recommendedName>
</protein>
<reference evidence="8 9" key="1">
    <citation type="submission" date="2018-10" db="EMBL/GenBank/DDBJ databases">
        <title>Draft genome of Cortibacter populi DSM10536.</title>
        <authorList>
            <person name="Bernier A.-M."/>
            <person name="Bernard K."/>
        </authorList>
    </citation>
    <scope>NUCLEOTIDE SEQUENCE [LARGE SCALE GENOMIC DNA]</scope>
    <source>
        <strain evidence="8 9">DSM 105136</strain>
    </source>
</reference>
<keyword evidence="9" id="KW-1185">Reference proteome</keyword>
<dbReference type="RefSeq" id="WP_122226280.1">
    <property type="nucleotide sequence ID" value="NZ_RDQO01000001.1"/>
</dbReference>
<dbReference type="PANTHER" id="PTHR30332">
    <property type="entry name" value="PROBABLE GENERAL SECRETION PATHWAY PROTEIN D"/>
    <property type="match status" value="1"/>
</dbReference>
<accession>A0A3M6QYR2</accession>
<evidence type="ECO:0000256" key="5">
    <source>
        <dbReference type="SAM" id="MobiDB-lite"/>
    </source>
</evidence>
<evidence type="ECO:0000259" key="7">
    <source>
        <dbReference type="Pfam" id="PF00263"/>
    </source>
</evidence>